<evidence type="ECO:0000313" key="2">
    <source>
        <dbReference type="Proteomes" id="UP000020773"/>
    </source>
</evidence>
<dbReference type="PATRIC" id="fig|1339316.3.peg.735"/>
<dbReference type="Pfam" id="PF15869">
    <property type="entry name" value="TolB_like"/>
    <property type="match status" value="1"/>
</dbReference>
<reference evidence="1 2" key="1">
    <citation type="submission" date="2014-02" db="EMBL/GenBank/DDBJ databases">
        <authorList>
            <person name="Sears C."/>
            <person name="Carroll K."/>
            <person name="Sack B.R."/>
            <person name="Qadri F."/>
            <person name="Myers L.L."/>
            <person name="Chung G.-T."/>
            <person name="Escheverria P."/>
            <person name="Fraser C.M."/>
            <person name="Sadzewicz L."/>
            <person name="Shefchek K.A."/>
            <person name="Tallon L."/>
            <person name="Das S.P."/>
            <person name="Daugherty S."/>
            <person name="Mongodin E.F."/>
        </authorList>
    </citation>
    <scope>NUCLEOTIDE SEQUENCE [LARGE SCALE GENOMIC DNA]</scope>
    <source>
        <strain evidence="2">3998T(B)3</strain>
    </source>
</reference>
<comment type="caution">
    <text evidence="1">The sequence shown here is derived from an EMBL/GenBank/DDBJ whole genome shotgun (WGS) entry which is preliminary data.</text>
</comment>
<sequence length="373" mass="43168">MHIIKVIFSLALILNICVSCHENDDTAYFNGKIQTIEDSIKDTKKATLKILPLDGANFGWLSTYDSLMFFMNPKLPDRFYNIFNIDTGKEIGTFCYRGSGPGEVAALGPIFHFFKEKGDLKTLLFAPNEEKLFIWNITQSIKRDTTVMDKQISYPWREENGGAPYYLMFLKDENTLITELQSFPLNDKEATLPAYQKRTLDTNKLLKSFSSYKKSIRNDEASILPESFFYSNDAIKPDGTKVVQAMVHLAQLNILDLETGHVSGYRLEGEPDFSVFKSDEKIKSYFTRVQADDNYIYAVYWGKERWERFETPHMNIIHVYDWDGNLVQKIETDYSIGQMWIDPIRNRLYVTNPQIDDVLYLDLDDFLVPNTGL</sequence>
<dbReference type="Proteomes" id="UP000020773">
    <property type="component" value="Unassembled WGS sequence"/>
</dbReference>
<dbReference type="GeneID" id="60368293"/>
<dbReference type="EMBL" id="JGDB01000016">
    <property type="protein sequence ID" value="EXY92437.1"/>
    <property type="molecule type" value="Genomic_DNA"/>
</dbReference>
<protein>
    <recommendedName>
        <fullName evidence="3">TolB-like 6-blade propeller-like protein</fullName>
    </recommendedName>
</protein>
<organism evidence="1 2">
    <name type="scientific">Bacteroides fragilis str. 3998T(B)3</name>
    <dbReference type="NCBI Taxonomy" id="1339316"/>
    <lineage>
        <taxon>Bacteria</taxon>
        <taxon>Pseudomonadati</taxon>
        <taxon>Bacteroidota</taxon>
        <taxon>Bacteroidia</taxon>
        <taxon>Bacteroidales</taxon>
        <taxon>Bacteroidaceae</taxon>
        <taxon>Bacteroides</taxon>
    </lineage>
</organism>
<evidence type="ECO:0000313" key="1">
    <source>
        <dbReference type="EMBL" id="EXY92437.1"/>
    </source>
</evidence>
<dbReference type="AlphaFoldDB" id="A0A015UC80"/>
<dbReference type="RefSeq" id="WP_010992034.1">
    <property type="nucleotide sequence ID" value="NZ_JGDB01000016.1"/>
</dbReference>
<gene>
    <name evidence="1" type="ORF">M125_0747</name>
</gene>
<accession>A0A015UC80</accession>
<dbReference type="SUPFAM" id="SSF50969">
    <property type="entry name" value="YVTN repeat-like/Quinoprotein amine dehydrogenase"/>
    <property type="match status" value="1"/>
</dbReference>
<name>A0A015UC80_BACFG</name>
<dbReference type="InterPro" id="IPR011044">
    <property type="entry name" value="Quino_amine_DH_bsu"/>
</dbReference>
<evidence type="ECO:0008006" key="3">
    <source>
        <dbReference type="Google" id="ProtNLM"/>
    </source>
</evidence>
<proteinExistence type="predicted"/>